<organism evidence="8 9">
    <name type="scientific">Azohydromonas lata</name>
    <dbReference type="NCBI Taxonomy" id="45677"/>
    <lineage>
        <taxon>Bacteria</taxon>
        <taxon>Pseudomonadati</taxon>
        <taxon>Pseudomonadota</taxon>
        <taxon>Betaproteobacteria</taxon>
        <taxon>Burkholderiales</taxon>
        <taxon>Sphaerotilaceae</taxon>
        <taxon>Azohydromonas</taxon>
    </lineage>
</organism>
<evidence type="ECO:0000256" key="6">
    <source>
        <dbReference type="SAM" id="Phobius"/>
    </source>
</evidence>
<name>A0ABU5IK58_9BURK</name>
<feature type="compositionally biased region" description="Low complexity" evidence="5">
    <location>
        <begin position="417"/>
        <end position="439"/>
    </location>
</feature>
<evidence type="ECO:0000256" key="7">
    <source>
        <dbReference type="SAM" id="SignalP"/>
    </source>
</evidence>
<dbReference type="Proteomes" id="UP001293718">
    <property type="component" value="Unassembled WGS sequence"/>
</dbReference>
<feature type="transmembrane region" description="Helical" evidence="6">
    <location>
        <begin position="125"/>
        <end position="146"/>
    </location>
</feature>
<feature type="transmembrane region" description="Helical" evidence="6">
    <location>
        <begin position="59"/>
        <end position="79"/>
    </location>
</feature>
<evidence type="ECO:0000313" key="8">
    <source>
        <dbReference type="EMBL" id="MDZ5459283.1"/>
    </source>
</evidence>
<feature type="region of interest" description="Disordered" evidence="5">
    <location>
        <begin position="509"/>
        <end position="528"/>
    </location>
</feature>
<keyword evidence="2 6" id="KW-0812">Transmembrane</keyword>
<keyword evidence="4 6" id="KW-0472">Membrane</keyword>
<keyword evidence="9" id="KW-1185">Reference proteome</keyword>
<gene>
    <name evidence="8" type="primary">trbL</name>
    <name evidence="8" type="ORF">SM757_22150</name>
</gene>
<evidence type="ECO:0000256" key="3">
    <source>
        <dbReference type="ARBA" id="ARBA00022989"/>
    </source>
</evidence>
<sequence>MTTTTRYRFTLALLLLLALATFALDAHAQDSAGLLDDVAERYRNAAAGWAGVIVDAASWVFWTLAIISLVMTFGFMALRRAELSEFFAEFVKFTMTLGFFWWLLVNGPDFAQRIMNSLRQVAGKAAGLGVGGLSPSGIVDVGYLVFAKVVDQTTWWKPWDSLIGQVLGIAVLVCLLIVGINMLLLLISGWVLAFGGVIFLGFGGGRWTSEMAINYYRTVLHLGVQLMIMVLLVGIGKSLVDDYYARMGQGMVTLKGLGVMIGVSITMVVLVSKLPGFIASVATGGPVGGGGIGTSGAGMIMGAAGMLAAAGGMAAAMAVAGAAQAAGGAQALMAAFKVAGEGGGGGGGSGESSGGGGIPGLEWEGGSGGSGGSDSSGGGGGDGTNSPFSKAAGFNGNGSEGSDTASSLTVESGGGEQQAQGGSTAGATGASGAGAAAAGRGAGGTSGGNKPSFSQRMDAVRNQLARGAAQVAREKARGAVSNFAQRVADTPGAQIASAIRGEIPATRGAGAAGFASTPAGGPSFDGDNLAGDANATVFDADAEVAAFAEGADQPEPPDVEPGTVDGEDMFDSDSNKA</sequence>
<feature type="transmembrane region" description="Helical" evidence="6">
    <location>
        <begin position="219"/>
        <end position="240"/>
    </location>
</feature>
<comment type="subcellular location">
    <subcellularLocation>
        <location evidence="1">Membrane</location>
        <topology evidence="1">Multi-pass membrane protein</topology>
    </subcellularLocation>
</comment>
<keyword evidence="3 6" id="KW-1133">Transmembrane helix</keyword>
<protein>
    <submittedName>
        <fullName evidence="8">P-type conjugative transfer protein TrbL</fullName>
    </submittedName>
</protein>
<feature type="region of interest" description="Disordered" evidence="5">
    <location>
        <begin position="547"/>
        <end position="577"/>
    </location>
</feature>
<evidence type="ECO:0000256" key="2">
    <source>
        <dbReference type="ARBA" id="ARBA00022692"/>
    </source>
</evidence>
<dbReference type="EMBL" id="JAXOJX010000041">
    <property type="protein sequence ID" value="MDZ5459283.1"/>
    <property type="molecule type" value="Genomic_DNA"/>
</dbReference>
<evidence type="ECO:0000256" key="5">
    <source>
        <dbReference type="SAM" id="MobiDB-lite"/>
    </source>
</evidence>
<evidence type="ECO:0000313" key="9">
    <source>
        <dbReference type="Proteomes" id="UP001293718"/>
    </source>
</evidence>
<feature type="transmembrane region" description="Helical" evidence="6">
    <location>
        <begin position="252"/>
        <end position="278"/>
    </location>
</feature>
<dbReference type="RefSeq" id="WP_322467064.1">
    <property type="nucleotide sequence ID" value="NZ_JAXOJX010000041.1"/>
</dbReference>
<comment type="caution">
    <text evidence="8">The sequence shown here is derived from an EMBL/GenBank/DDBJ whole genome shotgun (WGS) entry which is preliminary data.</text>
</comment>
<evidence type="ECO:0000256" key="1">
    <source>
        <dbReference type="ARBA" id="ARBA00004141"/>
    </source>
</evidence>
<accession>A0ABU5IK58</accession>
<reference evidence="8 9" key="1">
    <citation type="submission" date="2023-11" db="EMBL/GenBank/DDBJ databases">
        <title>Draft genome of Azohydromonas lata strain H1 (DSM1123), a polyhydroxyalkanoate producer.</title>
        <authorList>
            <person name="Traversa D."/>
            <person name="D'Addabbo P."/>
            <person name="Pazzani C."/>
            <person name="Manzari C."/>
            <person name="Chiara M."/>
            <person name="Scrascia M."/>
        </authorList>
    </citation>
    <scope>NUCLEOTIDE SEQUENCE [LARGE SCALE GENOMIC DNA]</scope>
    <source>
        <strain evidence="8 9">H1</strain>
    </source>
</reference>
<feature type="transmembrane region" description="Helical" evidence="6">
    <location>
        <begin position="86"/>
        <end position="105"/>
    </location>
</feature>
<feature type="compositionally biased region" description="Polar residues" evidence="5">
    <location>
        <begin position="400"/>
        <end position="410"/>
    </location>
</feature>
<feature type="compositionally biased region" description="Gly residues" evidence="5">
    <location>
        <begin position="343"/>
        <end position="383"/>
    </location>
</feature>
<proteinExistence type="predicted"/>
<dbReference type="NCBIfam" id="TIGR02783">
    <property type="entry name" value="TrbL_P"/>
    <property type="match status" value="1"/>
</dbReference>
<feature type="transmembrane region" description="Helical" evidence="6">
    <location>
        <begin position="298"/>
        <end position="323"/>
    </location>
</feature>
<feature type="signal peptide" evidence="7">
    <location>
        <begin position="1"/>
        <end position="28"/>
    </location>
</feature>
<keyword evidence="7" id="KW-0732">Signal</keyword>
<dbReference type="Pfam" id="PF04610">
    <property type="entry name" value="TrbL"/>
    <property type="match status" value="1"/>
</dbReference>
<evidence type="ECO:0000256" key="4">
    <source>
        <dbReference type="ARBA" id="ARBA00023136"/>
    </source>
</evidence>
<feature type="chain" id="PRO_5046668679" evidence="7">
    <location>
        <begin position="29"/>
        <end position="577"/>
    </location>
</feature>
<dbReference type="InterPro" id="IPR007688">
    <property type="entry name" value="Conjugal_tfr_TrbL/VirB6"/>
</dbReference>
<dbReference type="InterPro" id="IPR014150">
    <property type="entry name" value="Conjugal_tfr_TrbL"/>
</dbReference>
<feature type="transmembrane region" description="Helical" evidence="6">
    <location>
        <begin position="166"/>
        <end position="199"/>
    </location>
</feature>
<feature type="region of interest" description="Disordered" evidence="5">
    <location>
        <begin position="343"/>
        <end position="467"/>
    </location>
</feature>